<dbReference type="InterPro" id="IPR008268">
    <property type="entry name" value="Peptidase_S16_AS"/>
</dbReference>
<comment type="subcellular location">
    <subcellularLocation>
        <location evidence="1 10 11">Cytoplasm</location>
    </subcellularLocation>
</comment>
<dbReference type="EMBL" id="LMAR01000026">
    <property type="protein sequence ID" value="KQK31177.1"/>
    <property type="molecule type" value="Genomic_DNA"/>
</dbReference>
<evidence type="ECO:0000313" key="20">
    <source>
        <dbReference type="EMBL" id="SKB62235.1"/>
    </source>
</evidence>
<protein>
    <recommendedName>
        <fullName evidence="10 11">Lon protease</fullName>
        <ecNumber evidence="10 11">3.4.21.53</ecNumber>
    </recommendedName>
    <alternativeName>
        <fullName evidence="10">ATP-dependent protease La</fullName>
    </alternativeName>
</protein>
<keyword evidence="7 10" id="KW-0067">ATP-binding</keyword>
<dbReference type="Gene3D" id="2.30.130.40">
    <property type="entry name" value="LON domain-like"/>
    <property type="match status" value="1"/>
</dbReference>
<keyword evidence="2 10" id="KW-0963">Cytoplasm</keyword>
<dbReference type="Gene3D" id="1.20.58.1480">
    <property type="match status" value="1"/>
</dbReference>
<feature type="active site" evidence="10 12">
    <location>
        <position position="728"/>
    </location>
</feature>
<evidence type="ECO:0000313" key="22">
    <source>
        <dbReference type="Proteomes" id="UP000190130"/>
    </source>
</evidence>
<dbReference type="FunFam" id="1.20.5.5270:FF:000002">
    <property type="entry name" value="Lon protease homolog"/>
    <property type="match status" value="1"/>
</dbReference>
<dbReference type="GO" id="GO:0043565">
    <property type="term" value="F:sequence-specific DNA binding"/>
    <property type="evidence" value="ECO:0007669"/>
    <property type="project" value="UniProtKB-UniRule"/>
</dbReference>
<dbReference type="InterPro" id="IPR027417">
    <property type="entry name" value="P-loop_NTPase"/>
</dbReference>
<proteinExistence type="evidence at transcript level"/>
<feature type="domain" description="Lon proteolytic" evidence="17">
    <location>
        <begin position="598"/>
        <end position="779"/>
    </location>
</feature>
<keyword evidence="21" id="KW-1185">Reference proteome</keyword>
<gene>
    <name evidence="10" type="primary">lon</name>
    <name evidence="19" type="ORF">ARD30_10090</name>
    <name evidence="20" type="ORF">SAMN05660750_01590</name>
</gene>
<dbReference type="InterPro" id="IPR046336">
    <property type="entry name" value="Lon_prtase_N_sf"/>
</dbReference>
<dbReference type="InterPro" id="IPR020568">
    <property type="entry name" value="Ribosomal_Su5_D2-typ_SF"/>
</dbReference>
<reference evidence="19 21" key="1">
    <citation type="submission" date="2015-10" db="EMBL/GenBank/DDBJ databases">
        <title>Draft genome of Bosea thiooxidans.</title>
        <authorList>
            <person name="Wang X."/>
        </authorList>
    </citation>
    <scope>NUCLEOTIDE SEQUENCE [LARGE SCALE GENOMIC DNA]</scope>
    <source>
        <strain evidence="19 21">CGMCC 9174</strain>
    </source>
</reference>
<dbReference type="SMART" id="SM00382">
    <property type="entry name" value="AAA"/>
    <property type="match status" value="1"/>
</dbReference>
<dbReference type="InterPro" id="IPR027065">
    <property type="entry name" value="Lon_Prtase"/>
</dbReference>
<dbReference type="CDD" id="cd19500">
    <property type="entry name" value="RecA-like_Lon"/>
    <property type="match status" value="1"/>
</dbReference>
<evidence type="ECO:0000256" key="5">
    <source>
        <dbReference type="ARBA" id="ARBA00022801"/>
    </source>
</evidence>
<dbReference type="PROSITE" id="PS51787">
    <property type="entry name" value="LON_N"/>
    <property type="match status" value="1"/>
</dbReference>
<feature type="active site" evidence="10 12">
    <location>
        <position position="685"/>
    </location>
</feature>
<organism evidence="19 21">
    <name type="scientific">Bosea thiooxidans</name>
    <dbReference type="NCBI Taxonomy" id="53254"/>
    <lineage>
        <taxon>Bacteria</taxon>
        <taxon>Pseudomonadati</taxon>
        <taxon>Pseudomonadota</taxon>
        <taxon>Alphaproteobacteria</taxon>
        <taxon>Hyphomicrobiales</taxon>
        <taxon>Boseaceae</taxon>
        <taxon>Bosea</taxon>
    </lineage>
</organism>
<evidence type="ECO:0000256" key="6">
    <source>
        <dbReference type="ARBA" id="ARBA00022825"/>
    </source>
</evidence>
<evidence type="ECO:0000313" key="21">
    <source>
        <dbReference type="Proteomes" id="UP000051562"/>
    </source>
</evidence>
<evidence type="ECO:0000259" key="18">
    <source>
        <dbReference type="PROSITE" id="PS51787"/>
    </source>
</evidence>
<dbReference type="NCBIfam" id="TIGR00763">
    <property type="entry name" value="lon"/>
    <property type="match status" value="1"/>
</dbReference>
<evidence type="ECO:0000256" key="4">
    <source>
        <dbReference type="ARBA" id="ARBA00022741"/>
    </source>
</evidence>
<dbReference type="Pfam" id="PF05362">
    <property type="entry name" value="Lon_C"/>
    <property type="match status" value="1"/>
</dbReference>
<evidence type="ECO:0000256" key="11">
    <source>
        <dbReference type="PIRNR" id="PIRNR001174"/>
    </source>
</evidence>
<dbReference type="GO" id="GO:0004176">
    <property type="term" value="F:ATP-dependent peptidase activity"/>
    <property type="evidence" value="ECO:0007669"/>
    <property type="project" value="UniProtKB-UniRule"/>
</dbReference>
<dbReference type="FunFam" id="3.30.230.10:FF:000010">
    <property type="entry name" value="Lon protease"/>
    <property type="match status" value="1"/>
</dbReference>
<dbReference type="Pfam" id="PF02190">
    <property type="entry name" value="LON_substr_bdg"/>
    <property type="match status" value="1"/>
</dbReference>
<dbReference type="Pfam" id="PF00004">
    <property type="entry name" value="AAA"/>
    <property type="match status" value="1"/>
</dbReference>
<keyword evidence="8 10" id="KW-0346">Stress response</keyword>
<dbReference type="InterPro" id="IPR003111">
    <property type="entry name" value="Lon_prtase_N"/>
</dbReference>
<dbReference type="InterPro" id="IPR054594">
    <property type="entry name" value="Lon_lid"/>
</dbReference>
<dbReference type="AlphaFoldDB" id="A0A0Q3M5W3"/>
<dbReference type="Gene3D" id="3.30.230.10">
    <property type="match status" value="1"/>
</dbReference>
<dbReference type="InterPro" id="IPR003959">
    <property type="entry name" value="ATPase_AAA_core"/>
</dbReference>
<dbReference type="GO" id="GO:0005524">
    <property type="term" value="F:ATP binding"/>
    <property type="evidence" value="ECO:0007669"/>
    <property type="project" value="UniProtKB-UniRule"/>
</dbReference>
<evidence type="ECO:0000256" key="13">
    <source>
        <dbReference type="PIRSR" id="PIRSR001174-2"/>
    </source>
</evidence>
<dbReference type="FunFam" id="3.40.50.300:FF:000021">
    <property type="entry name" value="Lon protease homolog"/>
    <property type="match status" value="1"/>
</dbReference>
<comment type="function">
    <text evidence="10">ATP-dependent serine protease that mediates the selective degradation of mutant and abnormal proteins as well as certain short-lived regulatory proteins. Required for cellular homeostasis and for survival from DNA damage and developmental changes induced by stress. Degrades polypeptides processively to yield small peptide fragments that are 5 to 10 amino acids long. Binds to DNA in a double-stranded, site-specific manner.</text>
</comment>
<evidence type="ECO:0000256" key="15">
    <source>
        <dbReference type="RuleBase" id="RU000591"/>
    </source>
</evidence>
<keyword evidence="3 10" id="KW-0645">Protease</keyword>
<keyword evidence="16" id="KW-0175">Coiled coil</keyword>
<dbReference type="Proteomes" id="UP000190130">
    <property type="component" value="Unassembled WGS sequence"/>
</dbReference>
<accession>A0A0Q3M5W3</accession>
<sequence length="808" mass="88751">MTGSTPRAPFVPGETGTYPVLPLRDIVVFPHMIVPLFVGREKSIRALEEVVKTDGLILLATQKNAGDDDPQPNEIYEIGTLARVLQLLKLPDSTVKVLVEGVGRAKASSYSAAEAFYEAEATGLAEEEGKKVEVEALARSVVSEFESYVKLNKKISGEIVAAVSQIDEPAKLADTVASHLAVKIADRQGVLEIANVAHRLEKVLSLMESEMSVLQVEKRIRSRVKRQMEKTQREYYLNEQMKAIQKELGDGEEGRDELAELEERIARTKLTKEARDKATAELKKLRQMSPMSAEATVVRNYLDWMLGIPWGKRSKIKKDLNAAQAVLDDDHFGLDKVKDRIVEYLAVQQRANKLAGPILCLVGPPGVGKTSLGKSIAKATGREFVRMSLGGVRDEAEIRGHRRTYIGSMPGKIIQSMKKAKTSNPLILLDEIDKMGQDFRGDPSAALLEVLDPEQNSTFNDHYLEVDYDLSNVMFVTTANTLNIPPALLDRMEVIRIAGYTEEEKTEISRKHLIPSAIKKHGLSGKEWSVTDEALQTLVRRYTREAGVRNLEREISNTVRKGVKDIVLGKKAKVVVDETVLEDYLGPPRYRYGMAETEDQVGVVTGLAWTEVGGELLTIEGVMVPGKGRMTVTGNLRDVMKESISAAASYVRSRAVDFGIEPPLFDRRDIHVHVPEGATPKDGPSAGIAMATAIVSILTGIPTNRDVAMTGEVTLRGRVLPIGGLKEKLLAALRGGIKKVLIPEENAKDLIDLPKSVRDGLEIVPVARMEQVLQHALTRQPVPIVWEEDLKAVPAPSADDEAAGVVAH</sequence>
<keyword evidence="19" id="KW-0238">DNA-binding</keyword>
<dbReference type="Gene3D" id="1.20.5.5270">
    <property type="match status" value="1"/>
</dbReference>
<dbReference type="InterPro" id="IPR004815">
    <property type="entry name" value="Lon_bac/euk-typ"/>
</dbReference>
<dbReference type="SMART" id="SM00464">
    <property type="entry name" value="LON"/>
    <property type="match status" value="1"/>
</dbReference>
<keyword evidence="4 10" id="KW-0547">Nucleotide-binding</keyword>
<dbReference type="RefSeq" id="WP_055727461.1">
    <property type="nucleotide sequence ID" value="NZ_FUYX01000003.1"/>
</dbReference>
<dbReference type="PANTHER" id="PTHR10046">
    <property type="entry name" value="ATP DEPENDENT LON PROTEASE FAMILY MEMBER"/>
    <property type="match status" value="1"/>
</dbReference>
<evidence type="ECO:0000256" key="1">
    <source>
        <dbReference type="ARBA" id="ARBA00004496"/>
    </source>
</evidence>
<dbReference type="EC" id="3.4.21.53" evidence="10 11"/>
<dbReference type="InterPro" id="IPR015947">
    <property type="entry name" value="PUA-like_sf"/>
</dbReference>
<dbReference type="InterPro" id="IPR014721">
    <property type="entry name" value="Ribsml_uS5_D2-typ_fold_subgr"/>
</dbReference>
<dbReference type="PROSITE" id="PS51786">
    <property type="entry name" value="LON_PROTEOLYTIC"/>
    <property type="match status" value="1"/>
</dbReference>
<keyword evidence="5 10" id="KW-0378">Hydrolase</keyword>
<name>A0A0Q3M5W3_9HYPH</name>
<dbReference type="PIRSF" id="PIRSF001174">
    <property type="entry name" value="Lon_proteas"/>
    <property type="match status" value="1"/>
</dbReference>
<dbReference type="GO" id="GO:0016887">
    <property type="term" value="F:ATP hydrolysis activity"/>
    <property type="evidence" value="ECO:0007669"/>
    <property type="project" value="UniProtKB-UniRule"/>
</dbReference>
<evidence type="ECO:0000256" key="14">
    <source>
        <dbReference type="PROSITE-ProRule" id="PRU01122"/>
    </source>
</evidence>
<dbReference type="InterPro" id="IPR027543">
    <property type="entry name" value="Lon_bac"/>
</dbReference>
<dbReference type="SUPFAM" id="SSF54211">
    <property type="entry name" value="Ribosomal protein S5 domain 2-like"/>
    <property type="match status" value="1"/>
</dbReference>
<dbReference type="SUPFAM" id="SSF52540">
    <property type="entry name" value="P-loop containing nucleoside triphosphate hydrolases"/>
    <property type="match status" value="1"/>
</dbReference>
<dbReference type="Proteomes" id="UP000051562">
    <property type="component" value="Unassembled WGS sequence"/>
</dbReference>
<evidence type="ECO:0000256" key="10">
    <source>
        <dbReference type="HAMAP-Rule" id="MF_01973"/>
    </source>
</evidence>
<dbReference type="GO" id="GO:0006515">
    <property type="term" value="P:protein quality control for misfolded or incompletely synthesized proteins"/>
    <property type="evidence" value="ECO:0007669"/>
    <property type="project" value="UniProtKB-UniRule"/>
</dbReference>
<comment type="catalytic activity">
    <reaction evidence="9 10 11 14">
        <text>Hydrolysis of proteins in presence of ATP.</text>
        <dbReference type="EC" id="3.4.21.53"/>
    </reaction>
</comment>
<dbReference type="EMBL" id="FUYX01000003">
    <property type="protein sequence ID" value="SKB62235.1"/>
    <property type="molecule type" value="Genomic_DNA"/>
</dbReference>
<dbReference type="Gene3D" id="1.10.8.60">
    <property type="match status" value="1"/>
</dbReference>
<comment type="similarity">
    <text evidence="10 11 14 15">Belongs to the peptidase S16 family.</text>
</comment>
<dbReference type="SUPFAM" id="SSF88697">
    <property type="entry name" value="PUA domain-like"/>
    <property type="match status" value="1"/>
</dbReference>
<evidence type="ECO:0000256" key="12">
    <source>
        <dbReference type="PIRSR" id="PIRSR001174-1"/>
    </source>
</evidence>
<dbReference type="PRINTS" id="PR00830">
    <property type="entry name" value="ENDOLAPTASE"/>
</dbReference>
<dbReference type="STRING" id="53254.SAMN05660750_01590"/>
<dbReference type="GO" id="GO:0034605">
    <property type="term" value="P:cellular response to heat"/>
    <property type="evidence" value="ECO:0007669"/>
    <property type="project" value="UniProtKB-UniRule"/>
</dbReference>
<keyword evidence="6 10" id="KW-0720">Serine protease</keyword>
<dbReference type="GO" id="GO:0005737">
    <property type="term" value="C:cytoplasm"/>
    <property type="evidence" value="ECO:0007669"/>
    <property type="project" value="UniProtKB-SubCell"/>
</dbReference>
<dbReference type="GO" id="GO:0004252">
    <property type="term" value="F:serine-type endopeptidase activity"/>
    <property type="evidence" value="ECO:0007669"/>
    <property type="project" value="UniProtKB-UniRule"/>
</dbReference>
<evidence type="ECO:0000256" key="2">
    <source>
        <dbReference type="ARBA" id="ARBA00022490"/>
    </source>
</evidence>
<evidence type="ECO:0000256" key="3">
    <source>
        <dbReference type="ARBA" id="ARBA00022670"/>
    </source>
</evidence>
<evidence type="ECO:0000259" key="17">
    <source>
        <dbReference type="PROSITE" id="PS51786"/>
    </source>
</evidence>
<comment type="induction">
    <text evidence="10">By heat shock.</text>
</comment>
<comment type="subunit">
    <text evidence="10 11">Homohexamer. Organized in a ring with a central cavity.</text>
</comment>
<dbReference type="InterPro" id="IPR003593">
    <property type="entry name" value="AAA+_ATPase"/>
</dbReference>
<evidence type="ECO:0000256" key="7">
    <source>
        <dbReference type="ARBA" id="ARBA00022840"/>
    </source>
</evidence>
<dbReference type="Pfam" id="PF22667">
    <property type="entry name" value="Lon_lid"/>
    <property type="match status" value="1"/>
</dbReference>
<dbReference type="OrthoDB" id="9803599at2"/>
<dbReference type="NCBIfam" id="NF008053">
    <property type="entry name" value="PRK10787.1"/>
    <property type="match status" value="1"/>
</dbReference>
<dbReference type="PROSITE" id="PS01046">
    <property type="entry name" value="LON_SER"/>
    <property type="match status" value="1"/>
</dbReference>
<dbReference type="InterPro" id="IPR008269">
    <property type="entry name" value="Lon_proteolytic"/>
</dbReference>
<evidence type="ECO:0000256" key="16">
    <source>
        <dbReference type="SAM" id="Coils"/>
    </source>
</evidence>
<feature type="coiled-coil region" evidence="16">
    <location>
        <begin position="214"/>
        <end position="271"/>
    </location>
</feature>
<dbReference type="HAMAP" id="MF_01973">
    <property type="entry name" value="lon_bact"/>
    <property type="match status" value="1"/>
</dbReference>
<dbReference type="Gene3D" id="3.40.50.300">
    <property type="entry name" value="P-loop containing nucleotide triphosphate hydrolases"/>
    <property type="match status" value="1"/>
</dbReference>
<reference evidence="20 22" key="2">
    <citation type="submission" date="2017-02" db="EMBL/GenBank/DDBJ databases">
        <authorList>
            <person name="Peterson S.W."/>
        </authorList>
    </citation>
    <scope>NUCLEOTIDE SEQUENCE [LARGE SCALE GENOMIC DNA]</scope>
    <source>
        <strain evidence="20 22">DSM 9653</strain>
    </source>
</reference>
<feature type="binding site" evidence="10 13">
    <location>
        <begin position="363"/>
        <end position="370"/>
    </location>
    <ligand>
        <name>ATP</name>
        <dbReference type="ChEBI" id="CHEBI:30616"/>
    </ligand>
</feature>
<evidence type="ECO:0000256" key="9">
    <source>
        <dbReference type="ARBA" id="ARBA00050665"/>
    </source>
</evidence>
<evidence type="ECO:0000256" key="8">
    <source>
        <dbReference type="ARBA" id="ARBA00023016"/>
    </source>
</evidence>
<evidence type="ECO:0000313" key="19">
    <source>
        <dbReference type="EMBL" id="KQK31177.1"/>
    </source>
</evidence>
<feature type="domain" description="Lon N-terminal" evidence="18">
    <location>
        <begin position="18"/>
        <end position="211"/>
    </location>
</feature>